<proteinExistence type="predicted"/>
<dbReference type="Proteomes" id="UP000051913">
    <property type="component" value="Unassembled WGS sequence"/>
</dbReference>
<dbReference type="RefSeq" id="WP_057854832.1">
    <property type="nucleotide sequence ID" value="NZ_LLXX01000205.1"/>
</dbReference>
<name>A0A0R3KYG9_9BRAD</name>
<dbReference type="NCBIfam" id="TIGR02786">
    <property type="entry name" value="addB_alphas"/>
    <property type="match status" value="1"/>
</dbReference>
<dbReference type="InterPro" id="IPR014153">
    <property type="entry name" value="Ds_break_AddB"/>
</dbReference>
<accession>A0A0R3KYG9</accession>
<organism evidence="2 3">
    <name type="scientific">Bradyrhizobium valentinum</name>
    <dbReference type="NCBI Taxonomy" id="1518501"/>
    <lineage>
        <taxon>Bacteria</taxon>
        <taxon>Pseudomonadati</taxon>
        <taxon>Pseudomonadota</taxon>
        <taxon>Alphaproteobacteria</taxon>
        <taxon>Hyphomicrobiales</taxon>
        <taxon>Nitrobacteraceae</taxon>
        <taxon>Bradyrhizobium</taxon>
    </lineage>
</organism>
<dbReference type="AlphaFoldDB" id="A0A0R3KYG9"/>
<evidence type="ECO:0000313" key="2">
    <source>
        <dbReference type="EMBL" id="KRQ95185.1"/>
    </source>
</evidence>
<dbReference type="EMBL" id="LLXX01000205">
    <property type="protein sequence ID" value="KRQ95185.1"/>
    <property type="molecule type" value="Genomic_DNA"/>
</dbReference>
<dbReference type="InterPro" id="IPR038726">
    <property type="entry name" value="PDDEXK_AddAB-type"/>
</dbReference>
<comment type="caution">
    <text evidence="2">The sequence shown here is derived from an EMBL/GenBank/DDBJ whole genome shotgun (WGS) entry which is preliminary data.</text>
</comment>
<dbReference type="STRING" id="1518501.CQ10_02595"/>
<dbReference type="InterPro" id="IPR011604">
    <property type="entry name" value="PDDEXK-like_dom_sf"/>
</dbReference>
<evidence type="ECO:0000259" key="1">
    <source>
        <dbReference type="Pfam" id="PF12705"/>
    </source>
</evidence>
<feature type="domain" description="PD-(D/E)XK endonuclease-like" evidence="1">
    <location>
        <begin position="764"/>
        <end position="1011"/>
    </location>
</feature>
<sequence length="1048" mass="115089">MRVFSVPVSAPFLRTVIAALVDGRLVDGFEARSNPLNLARATLYLPTRRAGRLAREIFLDELKTEAAILPRIVALGDIDEDELTFAEGSEQFSGVAPLDIPPRLGELERRLTLAHLVAAWAKSPVSAPLVVGGPASTLALAGDLARLMDDMVTRGVAWEALDKLVPDQFDKYWQHSLEFLRIARKAWPEHLKEIGRIEPAERRDRLIEAEAARLTAHHEGPVVAAGSTGSMPATAKFLNAVAGLKQGAVVLPGLDTDLDEEAWQTIGGVRDAQGKFTTQPSSNHPQFAMHGLLDRFGIKRSDVEILGMPAQHGRDVLVSETMRPSSATEQWHDRLIQPDVAASIAGGMTKLAVVEAPNSEMEALAIAVAMREARHLGKSAALVTPDRALARRVMAALTRWNLEFDDSGGDTLMDTPSGIFARLAAEAAARGLEPPTLLALLKHPLFRLGGAYGAFKRAIETLELALLRGTRPQAGTAGLARDFDRFRVELRKLRSHETSSLHASEPRAKLRDDELDQAQALIAALQKALSPLEIMGTSKPFDFAELAQRHRETLIALSSDQNGVAIVFEQAQGAALSAAFDDLLAEQKPSGLMVQLGDYPDVFQTAYADRMVRRPESASAQLHIYGQLEARLTESDRVILGGLVEGVWPPAPRVDPWLSRPMRHELGLDLPERRIGLSAHDFAQLLGTDDVILTHSAKVSGAPAVASRFLHRLEAVAGEARWDAAKAAGENYVRFAAELDQPDEVEPIEQPAPKPPVATRPLKLSVTAIEDWLRDPYTIYAKYILRLDPLDPVDMPLSAADRGSAIHDALGEFTQEFADALPPQPALVLRGIGEKYFAPLMERPEARALWWPRFQRIAAWFADWELARRDDIEKIAAEIRGEIKIPVGNERIFTLSARADRIEQRHDGSFAILDYKTGQPPTGKQVRMGLSPQLTLEAAILREGGFENIHAGSSVGELVYVRLSGNNPPGEQRSLELKIRNNDTPQPPDEAADYAREQLEALIRKFENEETAYTSLNLSMWSNRYGAYDDLARIKEWSAAGGLGIEEW</sequence>
<reference evidence="2 3" key="1">
    <citation type="submission" date="2014-03" db="EMBL/GenBank/DDBJ databases">
        <title>Bradyrhizobium valentinum sp. nov., isolated from effective nodules of Lupinus mariae-josephae, a lupine endemic of basic-lime soils in Eastern Spain.</title>
        <authorList>
            <person name="Duran D."/>
            <person name="Rey L."/>
            <person name="Navarro A."/>
            <person name="Busquets A."/>
            <person name="Imperial J."/>
            <person name="Ruiz-Argueso T."/>
        </authorList>
    </citation>
    <scope>NUCLEOTIDE SEQUENCE [LARGE SCALE GENOMIC DNA]</scope>
    <source>
        <strain evidence="2 3">LmjM3</strain>
    </source>
</reference>
<dbReference type="Pfam" id="PF12705">
    <property type="entry name" value="PDDEXK_1"/>
    <property type="match status" value="1"/>
</dbReference>
<dbReference type="InterPro" id="IPR027417">
    <property type="entry name" value="P-loop_NTPase"/>
</dbReference>
<protein>
    <submittedName>
        <fullName evidence="2">Recombinase RecB</fullName>
    </submittedName>
</protein>
<gene>
    <name evidence="2" type="ORF">CP49_30440</name>
</gene>
<dbReference type="OrthoDB" id="9780606at2"/>
<evidence type="ECO:0000313" key="3">
    <source>
        <dbReference type="Proteomes" id="UP000051913"/>
    </source>
</evidence>
<keyword evidence="3" id="KW-1185">Reference proteome</keyword>
<dbReference type="SUPFAM" id="SSF52540">
    <property type="entry name" value="P-loop containing nucleoside triphosphate hydrolases"/>
    <property type="match status" value="1"/>
</dbReference>
<dbReference type="Gene3D" id="3.90.320.10">
    <property type="match status" value="1"/>
</dbReference>